<evidence type="ECO:0000313" key="1">
    <source>
        <dbReference type="EMBL" id="AFU87026.1"/>
    </source>
</evidence>
<dbReference type="Proteomes" id="UP000013922">
    <property type="component" value="Segment"/>
</dbReference>
<gene>
    <name evidence="1" type="ORF">CbK_gp194</name>
</gene>
<dbReference type="RefSeq" id="YP_006988090.1">
    <property type="nucleotide sequence ID" value="NC_019405.1"/>
</dbReference>
<dbReference type="GeneID" id="13994817"/>
<evidence type="ECO:0000313" key="2">
    <source>
        <dbReference type="Proteomes" id="UP000013922"/>
    </source>
</evidence>
<keyword evidence="2" id="KW-1185">Reference proteome</keyword>
<accession>J3SKX5</accession>
<sequence length="78" mass="9106">MRQVCGNCRLWHPWVGQYLGHCMKKPYTPLHNADGEIIRENCTRGSEQYACWERQPTFAERQAIKNWRESVDKVAVAG</sequence>
<name>J3SKX5_9CAUD</name>
<organism evidence="1 2">
    <name type="scientific">Caulobacter phage phiCbK</name>
    <dbReference type="NCBI Taxonomy" id="2927985"/>
    <lineage>
        <taxon>Viruses</taxon>
        <taxon>Duplodnaviria</taxon>
        <taxon>Heunggongvirae</taxon>
        <taxon>Uroviricota</taxon>
        <taxon>Caudoviricetes</taxon>
        <taxon>Jeanschmidtviridae</taxon>
        <taxon>Shapirovirus</taxon>
        <taxon>Shapirovirus cbk</taxon>
    </lineage>
</organism>
<reference evidence="1 2" key="1">
    <citation type="journal article" date="2012" name="BMC Genomics">
        <title>The Caulobacter crescentus phage phiCbK: genomics of a canonical phage.</title>
        <authorList>
            <person name="Gill J.J."/>
            <person name="Berry J.D."/>
            <person name="Russell W.K."/>
            <person name="Lessor L."/>
            <person name="Escobar Garcia D.A."/>
            <person name="Hernandez D."/>
            <person name="Kane A."/>
            <person name="Keene J."/>
            <person name="Maddox M."/>
            <person name="Martin R."/>
            <person name="Mohan S."/>
            <person name="Thorn A.M."/>
            <person name="Russell D.H."/>
            <person name="Young R."/>
        </authorList>
    </citation>
    <scope>NUCLEOTIDE SEQUENCE [LARGE SCALE GENOMIC DNA]</scope>
</reference>
<protein>
    <submittedName>
        <fullName evidence="1">Uncharacterized protein</fullName>
    </submittedName>
</protein>
<dbReference type="KEGG" id="vg:13994817"/>
<dbReference type="EMBL" id="JX100813">
    <property type="protein sequence ID" value="AFU87026.1"/>
    <property type="molecule type" value="Genomic_DNA"/>
</dbReference>
<proteinExistence type="predicted"/>